<evidence type="ECO:0000313" key="1">
    <source>
        <dbReference type="EMBL" id="RZB76855.1"/>
    </source>
</evidence>
<evidence type="ECO:0000313" key="2">
    <source>
        <dbReference type="Proteomes" id="UP000289340"/>
    </source>
</evidence>
<dbReference type="EMBL" id="QZWG01000012">
    <property type="protein sequence ID" value="RZB76855.1"/>
    <property type="molecule type" value="Genomic_DNA"/>
</dbReference>
<keyword evidence="2" id="KW-1185">Reference proteome</keyword>
<dbReference type="Proteomes" id="UP000289340">
    <property type="component" value="Chromosome 12"/>
</dbReference>
<comment type="caution">
    <text evidence="1">The sequence shown here is derived from an EMBL/GenBank/DDBJ whole genome shotgun (WGS) entry which is preliminary data.</text>
</comment>
<name>A0A445HT39_GLYSO</name>
<protein>
    <submittedName>
        <fullName evidence="1">Uncharacterized protein</fullName>
    </submittedName>
</protein>
<dbReference type="AlphaFoldDB" id="A0A445HT39"/>
<reference evidence="1 2" key="1">
    <citation type="submission" date="2018-09" db="EMBL/GenBank/DDBJ databases">
        <title>A high-quality reference genome of wild soybean provides a powerful tool to mine soybean genomes.</title>
        <authorList>
            <person name="Xie M."/>
            <person name="Chung C.Y.L."/>
            <person name="Li M.-W."/>
            <person name="Wong F.-L."/>
            <person name="Chan T.-F."/>
            <person name="Lam H.-M."/>
        </authorList>
    </citation>
    <scope>NUCLEOTIDE SEQUENCE [LARGE SCALE GENOMIC DNA]</scope>
    <source>
        <strain evidence="2">cv. W05</strain>
        <tissue evidence="1">Hypocotyl of etiolated seedlings</tissue>
    </source>
</reference>
<accession>A0A445HT39</accession>
<sequence length="71" mass="7913">MENYLYTVRYINFLNEWLGCFVIFPFFLHCSRSIPGETLTPPTLSPLSISFLSRATSVATAATTPAKPSPK</sequence>
<gene>
    <name evidence="1" type="ORF">D0Y65_035005</name>
</gene>
<organism evidence="1 2">
    <name type="scientific">Glycine soja</name>
    <name type="common">Wild soybean</name>
    <dbReference type="NCBI Taxonomy" id="3848"/>
    <lineage>
        <taxon>Eukaryota</taxon>
        <taxon>Viridiplantae</taxon>
        <taxon>Streptophyta</taxon>
        <taxon>Embryophyta</taxon>
        <taxon>Tracheophyta</taxon>
        <taxon>Spermatophyta</taxon>
        <taxon>Magnoliopsida</taxon>
        <taxon>eudicotyledons</taxon>
        <taxon>Gunneridae</taxon>
        <taxon>Pentapetalae</taxon>
        <taxon>rosids</taxon>
        <taxon>fabids</taxon>
        <taxon>Fabales</taxon>
        <taxon>Fabaceae</taxon>
        <taxon>Papilionoideae</taxon>
        <taxon>50 kb inversion clade</taxon>
        <taxon>NPAAA clade</taxon>
        <taxon>indigoferoid/millettioid clade</taxon>
        <taxon>Phaseoleae</taxon>
        <taxon>Glycine</taxon>
        <taxon>Glycine subgen. Soja</taxon>
    </lineage>
</organism>
<proteinExistence type="predicted"/>